<keyword evidence="1" id="KW-1133">Transmembrane helix</keyword>
<dbReference type="InterPro" id="IPR015449">
    <property type="entry name" value="K_chnl_Ca-activ_SK"/>
</dbReference>
<organism evidence="3 4">
    <name type="scientific">Saprolegnia parasitica (strain CBS 223.65)</name>
    <dbReference type="NCBI Taxonomy" id="695850"/>
    <lineage>
        <taxon>Eukaryota</taxon>
        <taxon>Sar</taxon>
        <taxon>Stramenopiles</taxon>
        <taxon>Oomycota</taxon>
        <taxon>Saprolegniomycetes</taxon>
        <taxon>Saprolegniales</taxon>
        <taxon>Saprolegniaceae</taxon>
        <taxon>Saprolegnia</taxon>
    </lineage>
</organism>
<dbReference type="InterPro" id="IPR013099">
    <property type="entry name" value="K_chnl_dom"/>
</dbReference>
<dbReference type="GeneID" id="24125436"/>
<accession>A0A067CT36</accession>
<dbReference type="SUPFAM" id="SSF81324">
    <property type="entry name" value="Voltage-gated potassium channels"/>
    <property type="match status" value="1"/>
</dbReference>
<keyword evidence="4" id="KW-1185">Reference proteome</keyword>
<dbReference type="EMBL" id="KK583195">
    <property type="protein sequence ID" value="KDO32420.1"/>
    <property type="molecule type" value="Genomic_DNA"/>
</dbReference>
<keyword evidence="1" id="KW-0472">Membrane</keyword>
<feature type="transmembrane region" description="Helical" evidence="1">
    <location>
        <begin position="301"/>
        <end position="319"/>
    </location>
</feature>
<protein>
    <recommendedName>
        <fullName evidence="2">Potassium channel domain-containing protein</fullName>
    </recommendedName>
</protein>
<dbReference type="RefSeq" id="XP_012196874.1">
    <property type="nucleotide sequence ID" value="XM_012341484.1"/>
</dbReference>
<dbReference type="OMA" id="EANDPLW"/>
<feature type="transmembrane region" description="Helical" evidence="1">
    <location>
        <begin position="61"/>
        <end position="84"/>
    </location>
</feature>
<evidence type="ECO:0000259" key="2">
    <source>
        <dbReference type="Pfam" id="PF07885"/>
    </source>
</evidence>
<feature type="transmembrane region" description="Helical" evidence="1">
    <location>
        <begin position="326"/>
        <end position="347"/>
    </location>
</feature>
<dbReference type="Proteomes" id="UP000030745">
    <property type="component" value="Unassembled WGS sequence"/>
</dbReference>
<dbReference type="KEGG" id="spar:SPRG_02897"/>
<name>A0A067CT36_SAPPC</name>
<feature type="transmembrane region" description="Helical" evidence="1">
    <location>
        <begin position="265"/>
        <end position="286"/>
    </location>
</feature>
<reference evidence="3 4" key="1">
    <citation type="journal article" date="2013" name="PLoS Genet.">
        <title>Distinctive expansion of potential virulence genes in the genome of the oomycete fish pathogen Saprolegnia parasitica.</title>
        <authorList>
            <person name="Jiang R.H."/>
            <person name="de Bruijn I."/>
            <person name="Haas B.J."/>
            <person name="Belmonte R."/>
            <person name="Lobach L."/>
            <person name="Christie J."/>
            <person name="van den Ackerveken G."/>
            <person name="Bottin A."/>
            <person name="Bulone V."/>
            <person name="Diaz-Moreno S.M."/>
            <person name="Dumas B."/>
            <person name="Fan L."/>
            <person name="Gaulin E."/>
            <person name="Govers F."/>
            <person name="Grenville-Briggs L.J."/>
            <person name="Horner N.R."/>
            <person name="Levin J.Z."/>
            <person name="Mammella M."/>
            <person name="Meijer H.J."/>
            <person name="Morris P."/>
            <person name="Nusbaum C."/>
            <person name="Oome S."/>
            <person name="Phillips A.J."/>
            <person name="van Rooyen D."/>
            <person name="Rzeszutek E."/>
            <person name="Saraiva M."/>
            <person name="Secombes C.J."/>
            <person name="Seidl M.F."/>
            <person name="Snel B."/>
            <person name="Stassen J.H."/>
            <person name="Sykes S."/>
            <person name="Tripathy S."/>
            <person name="van den Berg H."/>
            <person name="Vega-Arreguin J.C."/>
            <person name="Wawra S."/>
            <person name="Young S.K."/>
            <person name="Zeng Q."/>
            <person name="Dieguez-Uribeondo J."/>
            <person name="Russ C."/>
            <person name="Tyler B.M."/>
            <person name="van West P."/>
        </authorList>
    </citation>
    <scope>NUCLEOTIDE SEQUENCE [LARGE SCALE GENOMIC DNA]</scope>
    <source>
        <strain evidence="3 4">CBS 223.65</strain>
    </source>
</reference>
<dbReference type="PANTHER" id="PTHR10153">
    <property type="entry name" value="SMALL CONDUCTANCE CALCIUM-ACTIVATED POTASSIUM CHANNEL"/>
    <property type="match status" value="1"/>
</dbReference>
<proteinExistence type="predicted"/>
<keyword evidence="1" id="KW-0812">Transmembrane</keyword>
<gene>
    <name evidence="3" type="ORF">SPRG_02897</name>
</gene>
<dbReference type="Pfam" id="PF07885">
    <property type="entry name" value="Ion_trans_2"/>
    <property type="match status" value="1"/>
</dbReference>
<evidence type="ECO:0000313" key="4">
    <source>
        <dbReference type="Proteomes" id="UP000030745"/>
    </source>
</evidence>
<dbReference type="AlphaFoldDB" id="A0A067CT36"/>
<dbReference type="OrthoDB" id="433309at2759"/>
<evidence type="ECO:0000256" key="1">
    <source>
        <dbReference type="SAM" id="Phobius"/>
    </source>
</evidence>
<dbReference type="VEuPathDB" id="FungiDB:SPRG_02897"/>
<feature type="transmembrane region" description="Helical" evidence="1">
    <location>
        <begin position="96"/>
        <end position="120"/>
    </location>
</feature>
<evidence type="ECO:0000313" key="3">
    <source>
        <dbReference type="EMBL" id="KDO32420.1"/>
    </source>
</evidence>
<dbReference type="Gene3D" id="1.10.287.70">
    <property type="match status" value="1"/>
</dbReference>
<feature type="domain" description="Potassium channel" evidence="2">
    <location>
        <begin position="275"/>
        <end position="345"/>
    </location>
</feature>
<sequence>MGLTKLPSPRPPISPKVAEVFQAQIHRRSEANDPLWQEATTQLRHVKALRQLRARRYQIEMWMTAFAVISVVAAALSMQLSIIYTTQAADLDRSDMAFAVDVLRSIIATATIFLYGLVLLRYDVVCDLRIASTRLHPNAKFYHPSAGLLQKVLLECFILSLHVPPTFARLFVSHRFMGSPERAHHQRLCAPGMQLDASGFCYLDLPWSMDQFDVVVFVRLYVVFRLLRHQLGFESPDIEWQGTQWHVQTSSFWFTIKHMFHKHPVLFSALSFGATWLCTALVVQFLEHAINPDIDSISEALWLTVLTMATVGLGSAPPISVQGQVAIVIGGIVGGAIMNALLTTVLISSLHLTEHEDAVIQTIHARDLHVAHHHAAIRLLQTFGRDVLLRQATPMASWCTLRRSRHRIIQAATAFQTYRRRMRERSHEDVLEACHAQVEAVALPHVSSVERACLLSLDAIEAKLSLVHAHLRTLE</sequence>
<dbReference type="GO" id="GO:0016286">
    <property type="term" value="F:small conductance calcium-activated potassium channel activity"/>
    <property type="evidence" value="ECO:0007669"/>
    <property type="project" value="InterPro"/>
</dbReference>
<dbReference type="GO" id="GO:0016020">
    <property type="term" value="C:membrane"/>
    <property type="evidence" value="ECO:0007669"/>
    <property type="project" value="InterPro"/>
</dbReference>